<name>A0AA96DU65_9BACT</name>
<dbReference type="Proteomes" id="UP001305220">
    <property type="component" value="Chromosome"/>
</dbReference>
<evidence type="ECO:0000313" key="1">
    <source>
        <dbReference type="EMBL" id="WNL34402.1"/>
    </source>
</evidence>
<reference evidence="1" key="1">
    <citation type="submission" date="2023-09" db="EMBL/GenBank/DDBJ databases">
        <title>Arcobacter tbilisiensis sp. nov. isolated from chicken meat in Tbilisi, Georgia.</title>
        <authorList>
            <person name="Matthias R."/>
            <person name="Zautner A.E."/>
        </authorList>
    </citation>
    <scope>NUCLEOTIDE SEQUENCE</scope>
    <source>
        <strain evidence="1">LEO 62</strain>
    </source>
</reference>
<proteinExistence type="predicted"/>
<evidence type="ECO:0008006" key="2">
    <source>
        <dbReference type="Google" id="ProtNLM"/>
    </source>
</evidence>
<dbReference type="RefSeq" id="WP_390870454.1">
    <property type="nucleotide sequence ID" value="NZ_CP128652.1"/>
</dbReference>
<dbReference type="EMBL" id="CP134856">
    <property type="protein sequence ID" value="WNL34402.1"/>
    <property type="molecule type" value="Genomic_DNA"/>
</dbReference>
<dbReference type="AlphaFoldDB" id="A0AA96DU65"/>
<accession>A0AA96DU65</accession>
<protein>
    <recommendedName>
        <fullName evidence="2">Initiator Rep protein domain-containing protein</fullName>
    </recommendedName>
</protein>
<organism evidence="1">
    <name type="scientific">Arcobacter cryaerophilus gv. pseudocryaerophilus</name>
    <dbReference type="NCBI Taxonomy" id="2933791"/>
    <lineage>
        <taxon>Bacteria</taxon>
        <taxon>Pseudomonadati</taxon>
        <taxon>Campylobacterota</taxon>
        <taxon>Epsilonproteobacteria</taxon>
        <taxon>Campylobacterales</taxon>
        <taxon>Arcobacteraceae</taxon>
        <taxon>Aliarcobacter</taxon>
    </lineage>
</organism>
<gene>
    <name evidence="1" type="ORF">RMP68_02045</name>
</gene>
<sequence>MRCIELILTNNINLTRNENVIFKFDKNKSNKEELKKIVIDINKSESKMISLITNEEKLFEFFNRRIICMRIENNEAYDFESMKEDAQEIIKNEYILDLNTNTMHFGNVVKENLYDNISKNINQLLNGYGNIFDIDIKKLTKGTTYTISNKFELMNLIKEDLDLILSHSILTSRLVIVFYRLTYFDLDATKVSIGRYFSNYFGKSESFNINLNRNPNGYFFTDLNNKIFRGYRIKPLVYNKPDSNLELKIRFAKKLLSKKVNKNIVAESLELTIEEIDYYVYSIQNNKINDEVYNSSIRTMTSEYKKIKENKKHAPKQPYTPYMR</sequence>